<proteinExistence type="predicted"/>
<evidence type="ECO:0000259" key="1">
    <source>
        <dbReference type="Pfam" id="PF07110"/>
    </source>
</evidence>
<dbReference type="RefSeq" id="WP_188823328.1">
    <property type="nucleotide sequence ID" value="NZ_BMLK01000036.1"/>
</dbReference>
<sequence>MLKQICFFRKRPDMTMEEFLDYYENHHSKLGQKIGKPSIPNAVRYVRRYLEPVKNPVTGEIHDSGYDCIMEIWWNCREDFERSQAIVADPERLPFTKADEEHLFATHANPICLVTEECDSPIGPNGEIYDWVPVVRQGA</sequence>
<evidence type="ECO:0000313" key="3">
    <source>
        <dbReference type="Proteomes" id="UP000605099"/>
    </source>
</evidence>
<dbReference type="InterPro" id="IPR009799">
    <property type="entry name" value="EthD_dom"/>
</dbReference>
<dbReference type="EMBL" id="BMLK01000036">
    <property type="protein sequence ID" value="GGN61250.1"/>
    <property type="molecule type" value="Genomic_DNA"/>
</dbReference>
<reference evidence="3" key="1">
    <citation type="journal article" date="2019" name="Int. J. Syst. Evol. Microbiol.">
        <title>The Global Catalogue of Microorganisms (GCM) 10K type strain sequencing project: providing services to taxonomists for standard genome sequencing and annotation.</title>
        <authorList>
            <consortium name="The Broad Institute Genomics Platform"/>
            <consortium name="The Broad Institute Genome Sequencing Center for Infectious Disease"/>
            <person name="Wu L."/>
            <person name="Ma J."/>
        </authorList>
    </citation>
    <scope>NUCLEOTIDE SEQUENCE [LARGE SCALE GENOMIC DNA]</scope>
    <source>
        <strain evidence="3">CGMCC 1.6784</strain>
    </source>
</reference>
<dbReference type="Pfam" id="PF07110">
    <property type="entry name" value="EthD"/>
    <property type="match status" value="1"/>
</dbReference>
<feature type="domain" description="EthD" evidence="1">
    <location>
        <begin position="11"/>
        <end position="105"/>
    </location>
</feature>
<comment type="caution">
    <text evidence="2">The sequence shown here is derived from an EMBL/GenBank/DDBJ whole genome shotgun (WGS) entry which is preliminary data.</text>
</comment>
<dbReference type="InterPro" id="IPR011008">
    <property type="entry name" value="Dimeric_a/b-barrel"/>
</dbReference>
<name>A0ABQ2K094_9SPHN</name>
<accession>A0ABQ2K094</accession>
<keyword evidence="3" id="KW-1185">Reference proteome</keyword>
<dbReference type="Gene3D" id="3.30.70.100">
    <property type="match status" value="1"/>
</dbReference>
<dbReference type="SUPFAM" id="SSF54909">
    <property type="entry name" value="Dimeric alpha+beta barrel"/>
    <property type="match status" value="1"/>
</dbReference>
<evidence type="ECO:0000313" key="2">
    <source>
        <dbReference type="EMBL" id="GGN61250.1"/>
    </source>
</evidence>
<dbReference type="Proteomes" id="UP000605099">
    <property type="component" value="Unassembled WGS sequence"/>
</dbReference>
<protein>
    <recommendedName>
        <fullName evidence="1">EthD domain-containing protein</fullName>
    </recommendedName>
</protein>
<gene>
    <name evidence="2" type="ORF">GCM10011349_43670</name>
</gene>
<organism evidence="2 3">
    <name type="scientific">Novosphingobium indicum</name>
    <dbReference type="NCBI Taxonomy" id="462949"/>
    <lineage>
        <taxon>Bacteria</taxon>
        <taxon>Pseudomonadati</taxon>
        <taxon>Pseudomonadota</taxon>
        <taxon>Alphaproteobacteria</taxon>
        <taxon>Sphingomonadales</taxon>
        <taxon>Sphingomonadaceae</taxon>
        <taxon>Novosphingobium</taxon>
    </lineage>
</organism>